<comment type="subcellular location">
    <subcellularLocation>
        <location evidence="1">Membrane</location>
        <topology evidence="1">Multi-pass membrane protein</topology>
    </subcellularLocation>
</comment>
<feature type="transmembrane region" description="Helical" evidence="5">
    <location>
        <begin position="480"/>
        <end position="498"/>
    </location>
</feature>
<evidence type="ECO:0000256" key="5">
    <source>
        <dbReference type="SAM" id="Phobius"/>
    </source>
</evidence>
<dbReference type="InterPro" id="IPR036259">
    <property type="entry name" value="MFS_trans_sf"/>
</dbReference>
<protein>
    <submittedName>
        <fullName evidence="6">Major facilitator superfamily domain-containing protein</fullName>
    </submittedName>
</protein>
<feature type="transmembrane region" description="Helical" evidence="5">
    <location>
        <begin position="118"/>
        <end position="136"/>
    </location>
</feature>
<feature type="transmembrane region" description="Helical" evidence="5">
    <location>
        <begin position="386"/>
        <end position="409"/>
    </location>
</feature>
<evidence type="ECO:0000256" key="2">
    <source>
        <dbReference type="ARBA" id="ARBA00022692"/>
    </source>
</evidence>
<dbReference type="InterPro" id="IPR011701">
    <property type="entry name" value="MFS"/>
</dbReference>
<dbReference type="GO" id="GO:0005886">
    <property type="term" value="C:plasma membrane"/>
    <property type="evidence" value="ECO:0007669"/>
    <property type="project" value="TreeGrafter"/>
</dbReference>
<dbReference type="Gene3D" id="1.20.1250.20">
    <property type="entry name" value="MFS general substrate transporter like domains"/>
    <property type="match status" value="1"/>
</dbReference>
<evidence type="ECO:0000256" key="3">
    <source>
        <dbReference type="ARBA" id="ARBA00022989"/>
    </source>
</evidence>
<evidence type="ECO:0000313" key="7">
    <source>
        <dbReference type="Proteomes" id="UP001201262"/>
    </source>
</evidence>
<feature type="transmembrane region" description="Helical" evidence="5">
    <location>
        <begin position="50"/>
        <end position="74"/>
    </location>
</feature>
<dbReference type="AlphaFoldDB" id="A0AAD4KN38"/>
<dbReference type="EMBL" id="JAJTJA010000008">
    <property type="protein sequence ID" value="KAH8695244.1"/>
    <property type="molecule type" value="Genomic_DNA"/>
</dbReference>
<organism evidence="6 7">
    <name type="scientific">Talaromyces proteolyticus</name>
    <dbReference type="NCBI Taxonomy" id="1131652"/>
    <lineage>
        <taxon>Eukaryota</taxon>
        <taxon>Fungi</taxon>
        <taxon>Dikarya</taxon>
        <taxon>Ascomycota</taxon>
        <taxon>Pezizomycotina</taxon>
        <taxon>Eurotiomycetes</taxon>
        <taxon>Eurotiomycetidae</taxon>
        <taxon>Eurotiales</taxon>
        <taxon>Trichocomaceae</taxon>
        <taxon>Talaromyces</taxon>
        <taxon>Talaromyces sect. Bacilispori</taxon>
    </lineage>
</organism>
<dbReference type="PANTHER" id="PTHR23502:SF30">
    <property type="entry name" value="TRANSPORTER, PUTATIVE (AFU_ORTHOLOGUE AFUA_8G04702)-RELATED"/>
    <property type="match status" value="1"/>
</dbReference>
<feature type="transmembrane region" description="Helical" evidence="5">
    <location>
        <begin position="86"/>
        <end position="106"/>
    </location>
</feature>
<keyword evidence="7" id="KW-1185">Reference proteome</keyword>
<dbReference type="SUPFAM" id="SSF103473">
    <property type="entry name" value="MFS general substrate transporter"/>
    <property type="match status" value="1"/>
</dbReference>
<keyword evidence="3 5" id="KW-1133">Transmembrane helix</keyword>
<keyword evidence="4 5" id="KW-0472">Membrane</keyword>
<accession>A0AAD4KN38</accession>
<dbReference type="GO" id="GO:0022857">
    <property type="term" value="F:transmembrane transporter activity"/>
    <property type="evidence" value="ECO:0007669"/>
    <property type="project" value="InterPro"/>
</dbReference>
<feature type="transmembrane region" description="Helical" evidence="5">
    <location>
        <begin position="176"/>
        <end position="195"/>
    </location>
</feature>
<keyword evidence="2 5" id="KW-0812">Transmembrane</keyword>
<feature type="transmembrane region" description="Helical" evidence="5">
    <location>
        <begin position="142"/>
        <end position="164"/>
    </location>
</feature>
<comment type="caution">
    <text evidence="6">The sequence shown here is derived from an EMBL/GenBank/DDBJ whole genome shotgun (WGS) entry which is preliminary data.</text>
</comment>
<evidence type="ECO:0000256" key="4">
    <source>
        <dbReference type="ARBA" id="ARBA00023136"/>
    </source>
</evidence>
<dbReference type="Proteomes" id="UP001201262">
    <property type="component" value="Unassembled WGS sequence"/>
</dbReference>
<feature type="transmembrane region" description="Helical" evidence="5">
    <location>
        <begin position="207"/>
        <end position="226"/>
    </location>
</feature>
<evidence type="ECO:0000313" key="6">
    <source>
        <dbReference type="EMBL" id="KAH8695244.1"/>
    </source>
</evidence>
<feature type="transmembrane region" description="Helical" evidence="5">
    <location>
        <begin position="415"/>
        <end position="438"/>
    </location>
</feature>
<feature type="transmembrane region" description="Helical" evidence="5">
    <location>
        <begin position="340"/>
        <end position="365"/>
    </location>
</feature>
<dbReference type="RefSeq" id="XP_046070386.1">
    <property type="nucleotide sequence ID" value="XM_046216522.1"/>
</dbReference>
<reference evidence="6" key="1">
    <citation type="submission" date="2021-12" db="EMBL/GenBank/DDBJ databases">
        <title>Convergent genome expansion in fungi linked to evolution of root-endophyte symbiosis.</title>
        <authorList>
            <consortium name="DOE Joint Genome Institute"/>
            <person name="Ke Y.-H."/>
            <person name="Bonito G."/>
            <person name="Liao H.-L."/>
            <person name="Looney B."/>
            <person name="Rojas-Flechas A."/>
            <person name="Nash J."/>
            <person name="Hameed K."/>
            <person name="Schadt C."/>
            <person name="Martin F."/>
            <person name="Crous P.W."/>
            <person name="Miettinen O."/>
            <person name="Magnuson J.K."/>
            <person name="Labbe J."/>
            <person name="Jacobson D."/>
            <person name="Doktycz M.J."/>
            <person name="Veneault-Fourrey C."/>
            <person name="Kuo A."/>
            <person name="Mondo S."/>
            <person name="Calhoun S."/>
            <person name="Riley R."/>
            <person name="Ohm R."/>
            <person name="LaButti K."/>
            <person name="Andreopoulos B."/>
            <person name="Pangilinan J."/>
            <person name="Nolan M."/>
            <person name="Tritt A."/>
            <person name="Clum A."/>
            <person name="Lipzen A."/>
            <person name="Daum C."/>
            <person name="Barry K."/>
            <person name="Grigoriev I.V."/>
            <person name="Vilgalys R."/>
        </authorList>
    </citation>
    <scope>NUCLEOTIDE SEQUENCE</scope>
    <source>
        <strain evidence="6">PMI_201</strain>
    </source>
</reference>
<sequence length="525" mass="58763">MPVKAHSPTDAVLPPGTVHLVETQSDGIILIPKPSADPDDPLNWSQRRKWLNVGLVLFYVFTTGIGGTSVYSVLTPISKDTGITIGQLNTGTGFLFLMAGWTNLIWQPLALTFGRRPVILLSLLGCVAVSEWTAWIDRYSPWAAARCLYGLVCAPVEVLPEICIPDVFFAHERGAYIGWYMLVLCASNFIAPLIAGFMNDAYGWHWVQHWAALILALNFVIAFFFYEESMYTRESVEAEKIDEVPDTSPGPLKNLQTSDVTDSPVFGERKRFMQKMRLWSSNRISLTQAFRIAYRPIFIFFLFPNIMWSGFTYGFSLAWYNVYNATTSSILSSPPYNFSAAIVGLSYVAPLIGTLFAGIISGPFADWLTLKLARRSKGLREPEQRLWGLIIYCILMPAGLLIWGLGAYYRLHWAVLLFGGILCGYCNVAGGSYALAYAVDCFKELAGESIVSVILCRNTISFAFNYAITPWIDDQGLLKTFIAVAVLSCGFGLSFLIMEWKGKTFRTKCAERYWRYVDTQVVKHA</sequence>
<feature type="transmembrane region" description="Helical" evidence="5">
    <location>
        <begin position="297"/>
        <end position="320"/>
    </location>
</feature>
<proteinExistence type="predicted"/>
<dbReference type="Pfam" id="PF07690">
    <property type="entry name" value="MFS_1"/>
    <property type="match status" value="1"/>
</dbReference>
<dbReference type="GeneID" id="70246809"/>
<feature type="transmembrane region" description="Helical" evidence="5">
    <location>
        <begin position="450"/>
        <end position="468"/>
    </location>
</feature>
<evidence type="ECO:0000256" key="1">
    <source>
        <dbReference type="ARBA" id="ARBA00004141"/>
    </source>
</evidence>
<dbReference type="PANTHER" id="PTHR23502">
    <property type="entry name" value="MAJOR FACILITATOR SUPERFAMILY"/>
    <property type="match status" value="1"/>
</dbReference>
<name>A0AAD4KN38_9EURO</name>
<gene>
    <name evidence="6" type="ORF">BGW36DRAFT_382362</name>
</gene>